<name>A0ABU9XF27_9BACI</name>
<comment type="caution">
    <text evidence="2">The sequence shown here is derived from an EMBL/GenBank/DDBJ whole genome shotgun (WGS) entry which is preliminary data.</text>
</comment>
<dbReference type="RefSeq" id="WP_345824349.1">
    <property type="nucleotide sequence ID" value="NZ_JBDIML010000002.1"/>
</dbReference>
<evidence type="ECO:0000313" key="3">
    <source>
        <dbReference type="Proteomes" id="UP001444625"/>
    </source>
</evidence>
<keyword evidence="3" id="KW-1185">Reference proteome</keyword>
<dbReference type="Proteomes" id="UP001444625">
    <property type="component" value="Unassembled WGS sequence"/>
</dbReference>
<dbReference type="Pfam" id="PF14412">
    <property type="entry name" value="AHH"/>
    <property type="match status" value="1"/>
</dbReference>
<reference evidence="2 3" key="1">
    <citation type="submission" date="2024-05" db="EMBL/GenBank/DDBJ databases">
        <authorList>
            <person name="Haq I."/>
            <person name="Ullah Z."/>
            <person name="Ahmad R."/>
            <person name="Li M."/>
            <person name="Tong Y."/>
        </authorList>
    </citation>
    <scope>NUCLEOTIDE SEQUENCE [LARGE SCALE GENOMIC DNA]</scope>
    <source>
        <strain evidence="2 3">16A2E</strain>
    </source>
</reference>
<keyword evidence="1" id="KW-0472">Membrane</keyword>
<keyword evidence="1" id="KW-0812">Transmembrane</keyword>
<sequence>MDVRYIPADWEKMKSSIGDLIGIGPYGKEIIDDLKDITENLEDAQSDIEKYDSDGVISFSHKDRENTYQALFEDFKVLHKFTGKVGDIVERVIDEPFYEDIDAFVEAMRNATISIYTTENRIGATEEQTIQYGYGGAGSRQTRKIPKTEVSLDDLLSGDNYYAEELKIQYDMWKAENPDQDFSQEEFRMAAVNMRAFEYESIKDQQIMKEFWVSLATLVVIAGVSLVCPLAGVALGTTIAGLEAKTSITGKDWISDREVGTGERVTRGLFAFLDIVPGVAVIKRFSNAVRLADRTASLGQMGLKAGVKTSIQQEMKHVGDMVVAAGKQTEARLRNAGGAIKDASRVVKGRLANGAVAAGKAVDSVVTSAKNIPTTRKVMAIDDIGNVHIPAENTHYFANKISDMMGVSDDVVGVKGTTKPLQKHHYATNKSKKYTPQMENITKKYGLDLDDEWNKELLPHQGRHPNAYHDYVLDKLSTYDRLAKGDREKFLKLYEGLKQEVRDNPDMLYKEYWRSK</sequence>
<proteinExistence type="predicted"/>
<protein>
    <submittedName>
        <fullName evidence="2">AHH domain-containing protein</fullName>
    </submittedName>
</protein>
<organism evidence="2 3">
    <name type="scientific">Ornithinibacillus xuwenensis</name>
    <dbReference type="NCBI Taxonomy" id="3144668"/>
    <lineage>
        <taxon>Bacteria</taxon>
        <taxon>Bacillati</taxon>
        <taxon>Bacillota</taxon>
        <taxon>Bacilli</taxon>
        <taxon>Bacillales</taxon>
        <taxon>Bacillaceae</taxon>
        <taxon>Ornithinibacillus</taxon>
    </lineage>
</organism>
<feature type="transmembrane region" description="Helical" evidence="1">
    <location>
        <begin position="211"/>
        <end position="235"/>
    </location>
</feature>
<evidence type="ECO:0000313" key="2">
    <source>
        <dbReference type="EMBL" id="MEN2766882.1"/>
    </source>
</evidence>
<dbReference type="InterPro" id="IPR032871">
    <property type="entry name" value="AHH_dom_containing"/>
</dbReference>
<accession>A0ABU9XF27</accession>
<dbReference type="EMBL" id="JBDIML010000002">
    <property type="protein sequence ID" value="MEN2766882.1"/>
    <property type="molecule type" value="Genomic_DNA"/>
</dbReference>
<keyword evidence="1" id="KW-1133">Transmembrane helix</keyword>
<gene>
    <name evidence="2" type="ORF">ABC228_06770</name>
</gene>
<evidence type="ECO:0000256" key="1">
    <source>
        <dbReference type="SAM" id="Phobius"/>
    </source>
</evidence>